<keyword evidence="4 6" id="KW-0689">Ribosomal protein</keyword>
<gene>
    <name evidence="6 8" type="primary">rpsQ</name>
    <name evidence="8" type="ORF">DHf2319_00735</name>
</gene>
<dbReference type="InterPro" id="IPR019984">
    <property type="entry name" value="Ribosomal_uS17_bact/chlr"/>
</dbReference>
<dbReference type="PANTHER" id="PTHR10744:SF1">
    <property type="entry name" value="SMALL RIBOSOMAL SUBUNIT PROTEIN US17M"/>
    <property type="match status" value="1"/>
</dbReference>
<dbReference type="PANTHER" id="PTHR10744">
    <property type="entry name" value="40S RIBOSOMAL PROTEIN S11 FAMILY MEMBER"/>
    <property type="match status" value="1"/>
</dbReference>
<keyword evidence="5 6" id="KW-0687">Ribonucleoprotein</keyword>
<dbReference type="Pfam" id="PF00366">
    <property type="entry name" value="Ribosomal_S17"/>
    <property type="match status" value="1"/>
</dbReference>
<dbReference type="GO" id="GO:0005840">
    <property type="term" value="C:ribosome"/>
    <property type="evidence" value="ECO:0007669"/>
    <property type="project" value="UniProtKB-KW"/>
</dbReference>
<keyword evidence="2 6" id="KW-0699">rRNA-binding</keyword>
<dbReference type="NCBIfam" id="TIGR03635">
    <property type="entry name" value="uS17_bact"/>
    <property type="match status" value="1"/>
</dbReference>
<dbReference type="RefSeq" id="WP_243478907.1">
    <property type="nucleotide sequence ID" value="NZ_CP063982.1"/>
</dbReference>
<proteinExistence type="inferred from homology"/>
<dbReference type="InterPro" id="IPR012340">
    <property type="entry name" value="NA-bd_OB-fold"/>
</dbReference>
<protein>
    <recommendedName>
        <fullName evidence="6">Small ribosomal subunit protein uS17</fullName>
    </recommendedName>
</protein>
<dbReference type="PROSITE" id="PS00056">
    <property type="entry name" value="RIBOSOMAL_S17"/>
    <property type="match status" value="1"/>
</dbReference>
<dbReference type="InterPro" id="IPR000266">
    <property type="entry name" value="Ribosomal_uS17"/>
</dbReference>
<evidence type="ECO:0000256" key="5">
    <source>
        <dbReference type="ARBA" id="ARBA00023274"/>
    </source>
</evidence>
<name>A0ABY4AJP2_9BURK</name>
<keyword evidence="3 6" id="KW-0694">RNA-binding</keyword>
<dbReference type="NCBIfam" id="NF004123">
    <property type="entry name" value="PRK05610.1"/>
    <property type="match status" value="1"/>
</dbReference>
<dbReference type="HAMAP" id="MF_01345_B">
    <property type="entry name" value="Ribosomal_uS17_B"/>
    <property type="match status" value="1"/>
</dbReference>
<dbReference type="EMBL" id="CP063982">
    <property type="protein sequence ID" value="UOD50502.1"/>
    <property type="molecule type" value="Genomic_DNA"/>
</dbReference>
<evidence type="ECO:0000256" key="3">
    <source>
        <dbReference type="ARBA" id="ARBA00022884"/>
    </source>
</evidence>
<comment type="subunit">
    <text evidence="6">Part of the 30S ribosomal subunit.</text>
</comment>
<dbReference type="Gene3D" id="2.40.50.140">
    <property type="entry name" value="Nucleic acid-binding proteins"/>
    <property type="match status" value="1"/>
</dbReference>
<organism evidence="8 9">
    <name type="scientific">Orrella daihaiensis</name>
    <dbReference type="NCBI Taxonomy" id="2782176"/>
    <lineage>
        <taxon>Bacteria</taxon>
        <taxon>Pseudomonadati</taxon>
        <taxon>Pseudomonadota</taxon>
        <taxon>Betaproteobacteria</taxon>
        <taxon>Burkholderiales</taxon>
        <taxon>Alcaligenaceae</taxon>
        <taxon>Orrella</taxon>
    </lineage>
</organism>
<dbReference type="SUPFAM" id="SSF50249">
    <property type="entry name" value="Nucleic acid-binding proteins"/>
    <property type="match status" value="1"/>
</dbReference>
<dbReference type="CDD" id="cd00364">
    <property type="entry name" value="Ribosomal_uS17"/>
    <property type="match status" value="1"/>
</dbReference>
<sequence length="92" mass="10543">MTETQTTPAKRQRKLVGKVVSDKMDKTVVVLVERRVKHPLLGKVVMRSARYKAHDEANEFKAGDMVEIAESRPISRDKSWRVTRLVEAARII</sequence>
<dbReference type="Proteomes" id="UP000831607">
    <property type="component" value="Chromosome"/>
</dbReference>
<evidence type="ECO:0000313" key="9">
    <source>
        <dbReference type="Proteomes" id="UP000831607"/>
    </source>
</evidence>
<evidence type="ECO:0000256" key="7">
    <source>
        <dbReference type="RuleBase" id="RU003872"/>
    </source>
</evidence>
<evidence type="ECO:0000256" key="1">
    <source>
        <dbReference type="ARBA" id="ARBA00010254"/>
    </source>
</evidence>
<keyword evidence="9" id="KW-1185">Reference proteome</keyword>
<evidence type="ECO:0000256" key="6">
    <source>
        <dbReference type="HAMAP-Rule" id="MF_01345"/>
    </source>
</evidence>
<accession>A0ABY4AJP2</accession>
<dbReference type="InterPro" id="IPR019979">
    <property type="entry name" value="Ribosomal_uS17_CS"/>
</dbReference>
<evidence type="ECO:0000256" key="4">
    <source>
        <dbReference type="ARBA" id="ARBA00022980"/>
    </source>
</evidence>
<evidence type="ECO:0000313" key="8">
    <source>
        <dbReference type="EMBL" id="UOD50502.1"/>
    </source>
</evidence>
<evidence type="ECO:0000256" key="2">
    <source>
        <dbReference type="ARBA" id="ARBA00022730"/>
    </source>
</evidence>
<comment type="similarity">
    <text evidence="1 6 7">Belongs to the universal ribosomal protein uS17 family.</text>
</comment>
<reference evidence="8 9" key="1">
    <citation type="submission" date="2020-11" db="EMBL/GenBank/DDBJ databases">
        <title>Algicoccus daihaiensis sp.nov., isolated from Daihai Lake in Inner Mongolia.</title>
        <authorList>
            <person name="Kai J."/>
        </authorList>
    </citation>
    <scope>NUCLEOTIDE SEQUENCE [LARGE SCALE GENOMIC DNA]</scope>
    <source>
        <strain evidence="9">f23</strain>
    </source>
</reference>
<comment type="function">
    <text evidence="6">One of the primary rRNA binding proteins, it binds specifically to the 5'-end of 16S ribosomal RNA.</text>
</comment>
<dbReference type="PRINTS" id="PR00973">
    <property type="entry name" value="RIBOSOMALS17"/>
</dbReference>